<dbReference type="AlphaFoldDB" id="A0A2W5QHQ3"/>
<dbReference type="PANTHER" id="PTHR30543">
    <property type="entry name" value="CHROMATE REDUCTASE"/>
    <property type="match status" value="1"/>
</dbReference>
<dbReference type="InterPro" id="IPR050712">
    <property type="entry name" value="NAD(P)H-dep_reductase"/>
</dbReference>
<accession>A0A2W5QHQ3</accession>
<dbReference type="InterPro" id="IPR005025">
    <property type="entry name" value="FMN_Rdtase-like_dom"/>
</dbReference>
<gene>
    <name evidence="2" type="ORF">DI563_12520</name>
</gene>
<reference evidence="2 3" key="1">
    <citation type="submission" date="2017-08" db="EMBL/GenBank/DDBJ databases">
        <title>Infants hospitalized years apart are colonized by the same room-sourced microbial strains.</title>
        <authorList>
            <person name="Brooks B."/>
            <person name="Olm M.R."/>
            <person name="Firek B.A."/>
            <person name="Baker R."/>
            <person name="Thomas B.C."/>
            <person name="Morowitz M.J."/>
            <person name="Banfield J.F."/>
        </authorList>
    </citation>
    <scope>NUCLEOTIDE SEQUENCE [LARGE SCALE GENOMIC DNA]</scope>
    <source>
        <strain evidence="2">S2_005_003_R2_41</strain>
    </source>
</reference>
<dbReference type="Gene3D" id="3.40.50.360">
    <property type="match status" value="1"/>
</dbReference>
<dbReference type="GO" id="GO:0005829">
    <property type="term" value="C:cytosol"/>
    <property type="evidence" value="ECO:0007669"/>
    <property type="project" value="TreeGrafter"/>
</dbReference>
<comment type="caution">
    <text evidence="2">The sequence shown here is derived from an EMBL/GenBank/DDBJ whole genome shotgun (WGS) entry which is preliminary data.</text>
</comment>
<evidence type="ECO:0000259" key="1">
    <source>
        <dbReference type="Pfam" id="PF03358"/>
    </source>
</evidence>
<dbReference type="InterPro" id="IPR029039">
    <property type="entry name" value="Flavoprotein-like_sf"/>
</dbReference>
<evidence type="ECO:0000313" key="2">
    <source>
        <dbReference type="EMBL" id="PZQ74345.1"/>
    </source>
</evidence>
<dbReference type="Pfam" id="PF03358">
    <property type="entry name" value="FMN_red"/>
    <property type="match status" value="1"/>
</dbReference>
<evidence type="ECO:0000313" key="3">
    <source>
        <dbReference type="Proteomes" id="UP000249135"/>
    </source>
</evidence>
<proteinExistence type="predicted"/>
<sequence length="196" mass="21739">MTTVSIIVGSTREGRFSEAPARWIKNHLDQRPGLATRVLDLRDYDLPFFDSAMLPGIPGRPPYENEAVRRWTQQIGSSDAFVVATPEYNHGAPAVLKNALDWVYPEWQRKPIGFVSWGSVGGARAVQQLRETSIELQMAPIRNAVHIPVGAIFAHFQGKTDEVDAALKAQDDQAGKLIDDLLWWAHALKAARKATA</sequence>
<dbReference type="SUPFAM" id="SSF52218">
    <property type="entry name" value="Flavoproteins"/>
    <property type="match status" value="1"/>
</dbReference>
<feature type="domain" description="NADPH-dependent FMN reductase-like" evidence="1">
    <location>
        <begin position="3"/>
        <end position="148"/>
    </location>
</feature>
<protein>
    <submittedName>
        <fullName evidence="2">Nadph-dependent fmn reductase</fullName>
    </submittedName>
</protein>
<dbReference type="PANTHER" id="PTHR30543:SF21">
    <property type="entry name" value="NAD(P)H-DEPENDENT FMN REDUCTASE LOT6"/>
    <property type="match status" value="1"/>
</dbReference>
<dbReference type="EMBL" id="QFPP01000135">
    <property type="protein sequence ID" value="PZQ74345.1"/>
    <property type="molecule type" value="Genomic_DNA"/>
</dbReference>
<name>A0A2W5QHQ3_VARPD</name>
<dbReference type="GO" id="GO:0016491">
    <property type="term" value="F:oxidoreductase activity"/>
    <property type="evidence" value="ECO:0007669"/>
    <property type="project" value="InterPro"/>
</dbReference>
<dbReference type="Proteomes" id="UP000249135">
    <property type="component" value="Unassembled WGS sequence"/>
</dbReference>
<organism evidence="2 3">
    <name type="scientific">Variovorax paradoxus</name>
    <dbReference type="NCBI Taxonomy" id="34073"/>
    <lineage>
        <taxon>Bacteria</taxon>
        <taxon>Pseudomonadati</taxon>
        <taxon>Pseudomonadota</taxon>
        <taxon>Betaproteobacteria</taxon>
        <taxon>Burkholderiales</taxon>
        <taxon>Comamonadaceae</taxon>
        <taxon>Variovorax</taxon>
    </lineage>
</organism>
<dbReference type="GO" id="GO:0010181">
    <property type="term" value="F:FMN binding"/>
    <property type="evidence" value="ECO:0007669"/>
    <property type="project" value="TreeGrafter"/>
</dbReference>